<sequence>MASTEIRNMQSEDEYFVGTCTHIHESEEIDAAAQRRIVWLKEMNSRGLRAKVALVDGERAGFLYLIPIEICPWGPVGHDLSVIPCLVVSKAWKGKGVGRALALAAMEEAQRQGKKGILTQAYFHDFWFMPASFFEKCGFSVVQSRELKSEGTEGWSGREAILWKVFDPQVKVPRLLEPRYRFTRIREKVVVDLFWNTFCQTSNIEAQRVREVVSEFGEGVLIHEYCSDDPAVLVRYEIPRGIFVNGREISWGYEAPREGIRKAIREAMGSGLDLST</sequence>
<evidence type="ECO:0000313" key="3">
    <source>
        <dbReference type="Proteomes" id="UP000051124"/>
    </source>
</evidence>
<proteinExistence type="predicted"/>
<reference evidence="2 3" key="1">
    <citation type="journal article" date="2015" name="Microbiome">
        <title>Genomic resolution of linkages in carbon, nitrogen, and sulfur cycling among widespread estuary sediment bacteria.</title>
        <authorList>
            <person name="Baker B.J."/>
            <person name="Lazar C.S."/>
            <person name="Teske A.P."/>
            <person name="Dick G.J."/>
        </authorList>
    </citation>
    <scope>NUCLEOTIDE SEQUENCE [LARGE SCALE GENOMIC DNA]</scope>
    <source>
        <strain evidence="2">DG_26</strain>
    </source>
</reference>
<dbReference type="GO" id="GO:0016747">
    <property type="term" value="F:acyltransferase activity, transferring groups other than amino-acyl groups"/>
    <property type="evidence" value="ECO:0007669"/>
    <property type="project" value="InterPro"/>
</dbReference>
<dbReference type="InterPro" id="IPR016181">
    <property type="entry name" value="Acyl_CoA_acyltransferase"/>
</dbReference>
<gene>
    <name evidence="2" type="ORF">AMJ40_02620</name>
</gene>
<accession>A0A0S7WK12</accession>
<dbReference type="AlphaFoldDB" id="A0A0S7WK12"/>
<dbReference type="EMBL" id="LIZT01000019">
    <property type="protein sequence ID" value="KPJ50516.1"/>
    <property type="molecule type" value="Genomic_DNA"/>
</dbReference>
<dbReference type="PATRIC" id="fig|1703771.3.peg.570"/>
<feature type="domain" description="N-acetyltransferase" evidence="1">
    <location>
        <begin position="4"/>
        <end position="168"/>
    </location>
</feature>
<protein>
    <recommendedName>
        <fullName evidence="1">N-acetyltransferase domain-containing protein</fullName>
    </recommendedName>
</protein>
<name>A0A0S7WK12_UNCT6</name>
<dbReference type="Pfam" id="PF13508">
    <property type="entry name" value="Acetyltransf_7"/>
    <property type="match status" value="1"/>
</dbReference>
<dbReference type="PROSITE" id="PS51186">
    <property type="entry name" value="GNAT"/>
    <property type="match status" value="1"/>
</dbReference>
<dbReference type="Gene3D" id="3.40.630.30">
    <property type="match status" value="1"/>
</dbReference>
<dbReference type="SUPFAM" id="SSF55729">
    <property type="entry name" value="Acyl-CoA N-acyltransferases (Nat)"/>
    <property type="match status" value="1"/>
</dbReference>
<dbReference type="InterPro" id="IPR000182">
    <property type="entry name" value="GNAT_dom"/>
</dbReference>
<evidence type="ECO:0000313" key="2">
    <source>
        <dbReference type="EMBL" id="KPJ50516.1"/>
    </source>
</evidence>
<dbReference type="Proteomes" id="UP000051124">
    <property type="component" value="Unassembled WGS sequence"/>
</dbReference>
<evidence type="ECO:0000259" key="1">
    <source>
        <dbReference type="PROSITE" id="PS51186"/>
    </source>
</evidence>
<organism evidence="2 3">
    <name type="scientific">candidate division TA06 bacterium DG_26</name>
    <dbReference type="NCBI Taxonomy" id="1703771"/>
    <lineage>
        <taxon>Bacteria</taxon>
        <taxon>Bacteria division TA06</taxon>
    </lineage>
</organism>
<comment type="caution">
    <text evidence="2">The sequence shown here is derived from an EMBL/GenBank/DDBJ whole genome shotgun (WGS) entry which is preliminary data.</text>
</comment>